<feature type="transmembrane region" description="Helical" evidence="1">
    <location>
        <begin position="145"/>
        <end position="162"/>
    </location>
</feature>
<protein>
    <recommendedName>
        <fullName evidence="2">DUF5808 domain-containing protein</fullName>
    </recommendedName>
</protein>
<dbReference type="eggNOG" id="COG4194">
    <property type="taxonomic scope" value="Bacteria"/>
</dbReference>
<feature type="transmembrane region" description="Helical" evidence="1">
    <location>
        <begin position="168"/>
        <end position="190"/>
    </location>
</feature>
<feature type="domain" description="DUF5808" evidence="2">
    <location>
        <begin position="303"/>
        <end position="323"/>
    </location>
</feature>
<evidence type="ECO:0000256" key="1">
    <source>
        <dbReference type="SAM" id="Phobius"/>
    </source>
</evidence>
<reference evidence="3 4" key="1">
    <citation type="journal article" date="2014" name="PLoS Genet.">
        <title>Comparative Genomic Analysis of N2-Fixing and Non-N2-Fixing Paenibacillus spp.: Organization, Evolution and Expression of the Nitrogen Fixation Genes.</title>
        <authorList>
            <person name="Xie J.B."/>
            <person name="Du Z."/>
            <person name="Bai L."/>
            <person name="Tian C."/>
            <person name="Zhang Y."/>
            <person name="Xie J.Y."/>
            <person name="Wang T."/>
            <person name="Liu X."/>
            <person name="Chen X."/>
            <person name="Cheng Q."/>
            <person name="Chen S."/>
            <person name="Li J."/>
        </authorList>
    </citation>
    <scope>NUCLEOTIDE SEQUENCE [LARGE SCALE GENOMIC DNA]</scope>
    <source>
        <strain evidence="3 4">T27</strain>
    </source>
</reference>
<keyword evidence="1" id="KW-1133">Transmembrane helix</keyword>
<proteinExistence type="predicted"/>
<dbReference type="EMBL" id="CP004078">
    <property type="protein sequence ID" value="AHV98572.1"/>
    <property type="molecule type" value="Genomic_DNA"/>
</dbReference>
<name>X4ZMV6_9BACL</name>
<dbReference type="KEGG" id="psab:PSAB_18390"/>
<evidence type="ECO:0000313" key="3">
    <source>
        <dbReference type="EMBL" id="AHV98572.1"/>
    </source>
</evidence>
<feature type="transmembrane region" description="Helical" evidence="1">
    <location>
        <begin position="329"/>
        <end position="350"/>
    </location>
</feature>
<feature type="transmembrane region" description="Helical" evidence="1">
    <location>
        <begin position="248"/>
        <end position="267"/>
    </location>
</feature>
<dbReference type="HOGENOM" id="CLU_046397_1_0_9"/>
<feature type="transmembrane region" description="Helical" evidence="1">
    <location>
        <begin position="61"/>
        <end position="80"/>
    </location>
</feature>
<keyword evidence="4" id="KW-1185">Reference proteome</keyword>
<dbReference type="InterPro" id="IPR043831">
    <property type="entry name" value="DUF5808"/>
</dbReference>
<keyword evidence="1" id="KW-0812">Transmembrane</keyword>
<keyword evidence="1" id="KW-0472">Membrane</keyword>
<dbReference type="Pfam" id="PF19124">
    <property type="entry name" value="DUF5808"/>
    <property type="match status" value="1"/>
</dbReference>
<sequence length="465" mass="53117">MTFVLILLPVCLIFLLVVQLSYGTRPNITGGVIIFGIGIPEYASQAEELKSLRASFHRSNTFFIIIGALAILPLFALSRYFSLVYMYWWIWMGIVLWAGYRLFSKYHRAAARIKRAHEWSIGERHVVRADTTLIFLKKKMSISPIWFIAPFLIALAVMFYAWRSSSEFGIVMGAQATGMTLLFFLLSLAFRRMRTKVYSDDSTINEGLNRAQRRYWSMLFLAIAMLDAVFAAAATLSGLDTLAHFGAVWHTLIAIQAVAPLAVAWYTDRKMNEWSRRLVEAGGQPFYTDDDEYWINGITYHNPNDRSMLVPKRAGLGLTLNMAMRGSKVLIGVIFTLVFMFIAGLGIFLVREDWMVPRLMVGTDGIVHVQSPSYGYSFSLDQIRELRLENELPEGMRTNGVATDTYARGHFRLKGWGNTRAYIFKHSPPYIVIRLAEEYIVYNDRNANDTRQTFEEIRGKLPITH</sequence>
<dbReference type="OrthoDB" id="157646at2"/>
<feature type="transmembrane region" description="Helical" evidence="1">
    <location>
        <begin position="86"/>
        <end position="103"/>
    </location>
</feature>
<dbReference type="PATRIC" id="fig|1268072.3.peg.3794"/>
<dbReference type="RefSeq" id="WP_025336053.1">
    <property type="nucleotide sequence ID" value="NZ_CP004078.1"/>
</dbReference>
<evidence type="ECO:0000313" key="4">
    <source>
        <dbReference type="Proteomes" id="UP000019772"/>
    </source>
</evidence>
<dbReference type="AlphaFoldDB" id="X4ZMV6"/>
<feature type="transmembrane region" description="Helical" evidence="1">
    <location>
        <begin position="215"/>
        <end position="236"/>
    </location>
</feature>
<dbReference type="STRING" id="1268072.PSAB_18390"/>
<gene>
    <name evidence="3" type="ORF">PSAB_18390</name>
</gene>
<accession>X4ZMV6</accession>
<organism evidence="3 4">
    <name type="scientific">Paenibacillus sabinae T27</name>
    <dbReference type="NCBI Taxonomy" id="1268072"/>
    <lineage>
        <taxon>Bacteria</taxon>
        <taxon>Bacillati</taxon>
        <taxon>Bacillota</taxon>
        <taxon>Bacilli</taxon>
        <taxon>Bacillales</taxon>
        <taxon>Paenibacillaceae</taxon>
        <taxon>Paenibacillus</taxon>
    </lineage>
</organism>
<evidence type="ECO:0000259" key="2">
    <source>
        <dbReference type="Pfam" id="PF19124"/>
    </source>
</evidence>
<dbReference type="Proteomes" id="UP000019772">
    <property type="component" value="Chromosome"/>
</dbReference>